<evidence type="ECO:0000259" key="1">
    <source>
        <dbReference type="SMART" id="SM00858"/>
    </source>
</evidence>
<dbReference type="PATRIC" id="fig|104336.4.peg.3237"/>
<reference evidence="2 3" key="1">
    <citation type="submission" date="2015-02" db="EMBL/GenBank/DDBJ databases">
        <title>Draft genome sequences of ten Microbacterium spp. with emphasis on heavy metal contaminated environments.</title>
        <authorList>
            <person name="Corretto E."/>
        </authorList>
    </citation>
    <scope>NUCLEOTIDE SEQUENCE [LARGE SCALE GENOMIC DNA]</scope>
    <source>
        <strain evidence="2 3">DSM 12966</strain>
    </source>
</reference>
<dbReference type="CDD" id="cd11614">
    <property type="entry name" value="SAF_CpaB_FlgA_like"/>
    <property type="match status" value="1"/>
</dbReference>
<gene>
    <name evidence="2" type="ORF">RN50_03196</name>
</gene>
<dbReference type="EMBL" id="JYIU01000046">
    <property type="protein sequence ID" value="KJL18089.1"/>
    <property type="molecule type" value="Genomic_DNA"/>
</dbReference>
<evidence type="ECO:0000313" key="3">
    <source>
        <dbReference type="Proteomes" id="UP000033572"/>
    </source>
</evidence>
<accession>A0A0F0KCF1</accession>
<dbReference type="AlphaFoldDB" id="A0A0F0KCF1"/>
<sequence length="206" mass="20854">MHRFVRPRRAVWGDARFLIGIAMVLLSIGGVWAVVSSAGATAPILQASRTIVRGEALTSDDFQIVEVGLGGVTSRYVAPQDLQPGRIAAKTVTEGELLAHSAVEDVDAGRTTTVVVESGPGIPADVGAGSDVELWAAPPSDDGTAQEPPRILVADAIVTSVSKSESVLASGGSTVEVVIERADVAAVLGAITGGSVLAVVPIGATP</sequence>
<organism evidence="2 3">
    <name type="scientific">Microbacterium foliorum</name>
    <dbReference type="NCBI Taxonomy" id="104336"/>
    <lineage>
        <taxon>Bacteria</taxon>
        <taxon>Bacillati</taxon>
        <taxon>Actinomycetota</taxon>
        <taxon>Actinomycetes</taxon>
        <taxon>Micrococcales</taxon>
        <taxon>Microbacteriaceae</taxon>
        <taxon>Microbacterium</taxon>
    </lineage>
</organism>
<dbReference type="SMART" id="SM00858">
    <property type="entry name" value="SAF"/>
    <property type="match status" value="1"/>
</dbReference>
<dbReference type="RefSeq" id="WP_045255683.1">
    <property type="nucleotide sequence ID" value="NZ_CP031425.1"/>
</dbReference>
<dbReference type="InterPro" id="IPR013974">
    <property type="entry name" value="SAF"/>
</dbReference>
<keyword evidence="3" id="KW-1185">Reference proteome</keyword>
<dbReference type="Pfam" id="PF08666">
    <property type="entry name" value="SAF"/>
    <property type="match status" value="1"/>
</dbReference>
<dbReference type="Proteomes" id="UP000033572">
    <property type="component" value="Unassembled WGS sequence"/>
</dbReference>
<dbReference type="GeneID" id="94443981"/>
<evidence type="ECO:0000313" key="2">
    <source>
        <dbReference type="EMBL" id="KJL18089.1"/>
    </source>
</evidence>
<feature type="domain" description="SAF" evidence="1">
    <location>
        <begin position="42"/>
        <end position="104"/>
    </location>
</feature>
<name>A0A0F0KCF1_9MICO</name>
<dbReference type="KEGG" id="mfol:DXT68_06235"/>
<protein>
    <recommendedName>
        <fullName evidence="1">SAF domain-containing protein</fullName>
    </recommendedName>
</protein>
<comment type="caution">
    <text evidence="2">The sequence shown here is derived from an EMBL/GenBank/DDBJ whole genome shotgun (WGS) entry which is preliminary data.</text>
</comment>
<proteinExistence type="predicted"/>